<keyword evidence="2" id="KW-1015">Disulfide bond</keyword>
<dbReference type="Gene3D" id="3.40.30.10">
    <property type="entry name" value="Glutaredoxin"/>
    <property type="match status" value="1"/>
</dbReference>
<dbReference type="SUPFAM" id="SSF52833">
    <property type="entry name" value="Thioredoxin-like"/>
    <property type="match status" value="1"/>
</dbReference>
<organism evidence="4 5">
    <name type="scientific">Bacteroides intestinalis</name>
    <dbReference type="NCBI Taxonomy" id="329854"/>
    <lineage>
        <taxon>Bacteria</taxon>
        <taxon>Pseudomonadati</taxon>
        <taxon>Bacteroidota</taxon>
        <taxon>Bacteroidia</taxon>
        <taxon>Bacteroidales</taxon>
        <taxon>Bacteroidaceae</taxon>
        <taxon>Bacteroides</taxon>
    </lineage>
</organism>
<evidence type="ECO:0000313" key="4">
    <source>
        <dbReference type="EMBL" id="RHL91068.1"/>
    </source>
</evidence>
<proteinExistence type="predicted"/>
<evidence type="ECO:0000256" key="2">
    <source>
        <dbReference type="PIRSR" id="PIRSR037031-51"/>
    </source>
</evidence>
<comment type="caution">
    <text evidence="4">The sequence shown here is derived from an EMBL/GenBank/DDBJ whole genome shotgun (WGS) entry which is preliminary data.</text>
</comment>
<dbReference type="InterPro" id="IPR036249">
    <property type="entry name" value="Thioredoxin-like_sf"/>
</dbReference>
<dbReference type="Pfam" id="PF13192">
    <property type="entry name" value="Thioredoxin_3"/>
    <property type="match status" value="1"/>
</dbReference>
<feature type="domain" description="Thioredoxin-like fold" evidence="3">
    <location>
        <begin position="1"/>
        <end position="75"/>
    </location>
</feature>
<evidence type="ECO:0000313" key="5">
    <source>
        <dbReference type="Proteomes" id="UP000285013"/>
    </source>
</evidence>
<reference evidence="4 5" key="1">
    <citation type="submission" date="2018-08" db="EMBL/GenBank/DDBJ databases">
        <title>A genome reference for cultivated species of the human gut microbiota.</title>
        <authorList>
            <person name="Zou Y."/>
            <person name="Xue W."/>
            <person name="Luo G."/>
        </authorList>
    </citation>
    <scope>NUCLEOTIDE SEQUENCE [LARGE SCALE GENOMIC DNA]</scope>
    <source>
        <strain evidence="4 5">AF36-16BH</strain>
    </source>
</reference>
<feature type="active site" description="Nucleophile" evidence="1">
    <location>
        <position position="13"/>
    </location>
</feature>
<gene>
    <name evidence="4" type="ORF">DWZ95_15085</name>
</gene>
<dbReference type="InterPro" id="IPR012336">
    <property type="entry name" value="Thioredoxin-like_fold"/>
</dbReference>
<evidence type="ECO:0000256" key="1">
    <source>
        <dbReference type="PIRSR" id="PIRSR037031-50"/>
    </source>
</evidence>
<dbReference type="InterPro" id="IPR005243">
    <property type="entry name" value="THIRX-like_proc"/>
</dbReference>
<dbReference type="EMBL" id="QRPE01000019">
    <property type="protein sequence ID" value="RHL91068.1"/>
    <property type="molecule type" value="Genomic_DNA"/>
</dbReference>
<dbReference type="PANTHER" id="PTHR36450:SF1">
    <property type="entry name" value="THIOREDOXIN"/>
    <property type="match status" value="1"/>
</dbReference>
<accession>A0A415N6V3</accession>
<sequence>MEIKVLGTGCLSCKTLYETTQQAIAELGSDATLVKEEDLLKIIEYNILSFPALVIDGKVVSAGKQLSMKEVTELLTQ</sequence>
<dbReference type="NCBIfam" id="TIGR00412">
    <property type="entry name" value="redox_disulf_2"/>
    <property type="match status" value="1"/>
</dbReference>
<keyword evidence="2" id="KW-0676">Redox-active center</keyword>
<dbReference type="AlphaFoldDB" id="A0A415N6V3"/>
<feature type="disulfide bond" description="Redox-active" evidence="2">
    <location>
        <begin position="10"/>
        <end position="13"/>
    </location>
</feature>
<feature type="active site" description="Nucleophile" evidence="1">
    <location>
        <position position="10"/>
    </location>
</feature>
<dbReference type="PIRSF" id="PIRSF037031">
    <property type="entry name" value="Redox_disulphide_2"/>
    <property type="match status" value="1"/>
</dbReference>
<dbReference type="Proteomes" id="UP000285013">
    <property type="component" value="Unassembled WGS sequence"/>
</dbReference>
<dbReference type="PANTHER" id="PTHR36450">
    <property type="entry name" value="THIOREDOXIN"/>
    <property type="match status" value="1"/>
</dbReference>
<name>A0A415N6V3_9BACE</name>
<dbReference type="RefSeq" id="WP_118423340.1">
    <property type="nucleotide sequence ID" value="NZ_JAJCKC010000009.1"/>
</dbReference>
<protein>
    <submittedName>
        <fullName evidence="4">Thioredoxin family protein</fullName>
    </submittedName>
</protein>
<evidence type="ECO:0000259" key="3">
    <source>
        <dbReference type="Pfam" id="PF13192"/>
    </source>
</evidence>